<keyword evidence="2" id="KW-1185">Reference proteome</keyword>
<dbReference type="PANTHER" id="PTHR38767">
    <property type="entry name" value="DNA POLYMERASE III SUBUNIT CHI"/>
    <property type="match status" value="1"/>
</dbReference>
<dbReference type="Proteomes" id="UP000537141">
    <property type="component" value="Unassembled WGS sequence"/>
</dbReference>
<dbReference type="InterPro" id="IPR036768">
    <property type="entry name" value="PolIII_chi_sf"/>
</dbReference>
<accession>A0A7X0NI85</accession>
<keyword evidence="1" id="KW-0808">Transferase</keyword>
<keyword evidence="1" id="KW-0548">Nucleotidyltransferase</keyword>
<dbReference type="EMBL" id="JACHHU010000020">
    <property type="protein sequence ID" value="MBB6543845.1"/>
    <property type="molecule type" value="Genomic_DNA"/>
</dbReference>
<dbReference type="AlphaFoldDB" id="A0A7X0NI85"/>
<dbReference type="GO" id="GO:0003677">
    <property type="term" value="F:DNA binding"/>
    <property type="evidence" value="ECO:0007669"/>
    <property type="project" value="InterPro"/>
</dbReference>
<dbReference type="GO" id="GO:0006260">
    <property type="term" value="P:DNA replication"/>
    <property type="evidence" value="ECO:0007669"/>
    <property type="project" value="InterPro"/>
</dbReference>
<sequence>MNTNVMFYILEQEDTSADTLALVKLQACFQAAYYYRQNQSVFIYTQDQNQAHAIDELLWSFEPDSFVPHNLVGEGPKSGAAVEISWQRPMNRRPILINLTSTVPNFAHQFSQIVDFVPSDEQLKQLARERYKSYRQLGFKVDNQKINQTLNADQVADDAINK</sequence>
<dbReference type="GO" id="GO:0032298">
    <property type="term" value="P:positive regulation of DNA-templated DNA replication initiation"/>
    <property type="evidence" value="ECO:0007669"/>
    <property type="project" value="TreeGrafter"/>
</dbReference>
<comment type="caution">
    <text evidence="1">The sequence shown here is derived from an EMBL/GenBank/DDBJ whole genome shotgun (WGS) entry which is preliminary data.</text>
</comment>
<reference evidence="1 2" key="1">
    <citation type="submission" date="2020-08" db="EMBL/GenBank/DDBJ databases">
        <title>Genomic Encyclopedia of Type Strains, Phase IV (KMG-IV): sequencing the most valuable type-strain genomes for metagenomic binning, comparative biology and taxonomic classification.</title>
        <authorList>
            <person name="Goeker M."/>
        </authorList>
    </citation>
    <scope>NUCLEOTIDE SEQUENCE [LARGE SCALE GENOMIC DNA]</scope>
    <source>
        <strain evidence="1 2">DSM 26287</strain>
    </source>
</reference>
<dbReference type="Gene3D" id="3.40.50.10110">
    <property type="entry name" value="DNA polymerase III subunit chi"/>
    <property type="match status" value="1"/>
</dbReference>
<organism evidence="1 2">
    <name type="scientific">Thalassotalea piscium</name>
    <dbReference type="NCBI Taxonomy" id="1230533"/>
    <lineage>
        <taxon>Bacteria</taxon>
        <taxon>Pseudomonadati</taxon>
        <taxon>Pseudomonadota</taxon>
        <taxon>Gammaproteobacteria</taxon>
        <taxon>Alteromonadales</taxon>
        <taxon>Colwelliaceae</taxon>
        <taxon>Thalassotalea</taxon>
    </lineage>
</organism>
<gene>
    <name evidence="1" type="ORF">HNQ55_002368</name>
</gene>
<dbReference type="RefSeq" id="WP_184424626.1">
    <property type="nucleotide sequence ID" value="NZ_AP027362.1"/>
</dbReference>
<evidence type="ECO:0000313" key="1">
    <source>
        <dbReference type="EMBL" id="MBB6543845.1"/>
    </source>
</evidence>
<dbReference type="InterPro" id="IPR007459">
    <property type="entry name" value="DNA_pol3_chi"/>
</dbReference>
<dbReference type="PANTHER" id="PTHR38767:SF1">
    <property type="entry name" value="DNA POLYMERASE III SUBUNIT CHI"/>
    <property type="match status" value="1"/>
</dbReference>
<dbReference type="Pfam" id="PF04364">
    <property type="entry name" value="DNA_pol3_chi"/>
    <property type="match status" value="1"/>
</dbReference>
<dbReference type="SUPFAM" id="SSF102400">
    <property type="entry name" value="DNA polymerase III chi subunit"/>
    <property type="match status" value="1"/>
</dbReference>
<dbReference type="GO" id="GO:0003887">
    <property type="term" value="F:DNA-directed DNA polymerase activity"/>
    <property type="evidence" value="ECO:0007669"/>
    <property type="project" value="UniProtKB-EC"/>
</dbReference>
<proteinExistence type="predicted"/>
<dbReference type="EC" id="2.7.7.7" evidence="1"/>
<protein>
    <submittedName>
        <fullName evidence="1">DNA polymerase-3 subunit chi</fullName>
        <ecNumber evidence="1">2.7.7.7</ecNumber>
    </submittedName>
</protein>
<name>A0A7X0NI85_9GAMM</name>
<evidence type="ECO:0000313" key="2">
    <source>
        <dbReference type="Proteomes" id="UP000537141"/>
    </source>
</evidence>